<reference evidence="5 6" key="1">
    <citation type="submission" date="2020-08" db="EMBL/GenBank/DDBJ databases">
        <title>Genomic Encyclopedia of Type Strains, Phase III (KMG-III): the genomes of soil and plant-associated and newly described type strains.</title>
        <authorList>
            <person name="Whitman W."/>
        </authorList>
    </citation>
    <scope>NUCLEOTIDE SEQUENCE [LARGE SCALE GENOMIC DNA]</scope>
    <source>
        <strain evidence="5 6">CECT 5862</strain>
    </source>
</reference>
<dbReference type="InterPro" id="IPR000160">
    <property type="entry name" value="GGDEF_dom"/>
</dbReference>
<dbReference type="InterPro" id="IPR011990">
    <property type="entry name" value="TPR-like_helical_dom_sf"/>
</dbReference>
<dbReference type="InterPro" id="IPR041664">
    <property type="entry name" value="AAA_16"/>
</dbReference>
<proteinExistence type="predicted"/>
<dbReference type="InterPro" id="IPR029016">
    <property type="entry name" value="GAF-like_dom_sf"/>
</dbReference>
<sequence length="1802" mass="204542">MQAINNRYANLQSVPADVAETLFLATDLEQEERRVLLRVIAPHLLPMRIGQLYQDLLGLSSLRYPGIPQLYDFGAVNVIDGASPPEELYFCAYEYVTGTPLLQAMEGNDPAQVVPLFIQVCHMLTYLHGRGYIHGHIDADDLVVQPSDEGEVVKFQGVVLTEVLEKALYPKRGIHSLNRAPEWYISYTDNVKTDYFALGVLLLHMLVPDSRGSADVAQRLEKEKAGWLRSGAERALQMVALLDIARKLTEEDPEDRYAQLYEVVQAINAAMGTHYPLVRTEYAERFVNRFPLIGEQDQQVQLMASLERAWCGQLQPRAALITGEAGIGKSRMLEELSAHLLLERTLIFKSGNAETDGLSYAAIVPILRQLTQQASATMLEQYGAELVKLIPDEPKLQGFQPSASLAGDKERIRLRIRLTHFLKDMLGGKRALFLIDDAHLLDPPTLEWLDYVMSQMASLPLFLVFAYRDHDVQADASESLYYFRRWQTAGMAELVRLRRFSEEETGLMIKSLLGMDRAAPKFTQRIYQESQGNPAFIKHILLALHMEKKLYVNDFGRWSTDFDSRGDYSVLPLPLSVDDAIMKQVALLGHAGAELLDVIAVFQGDVPLPLLERLNDSSHTSCGLQELLSLQLIERHDAEYGDCFGFHSNLVKKAVYNRLPASRRTVLHRRCAEELGHPVYEGDNKIRLERLHHLLQLRDYAAALALIFEVVDYFLNYYMREQALLYLQTGLWVAEELGDTAARMRALHLMGVVYLGQGDNDRALERFEQSLRFALELADIGMEVDIKCLMADLYLRRNERLPIETLLTSAIELSLAADYKKGLLEAVSLYIRVADAKTYQERLASLEERITPEDEARYPEQMAKLFKARGIFFMHQTKYREAEESFLTSVELFRSLDKLEDYANTLTNLGVIAVLHHDDLALARQYFESALEGALRSGSPHAVTHYSNLLEISVSEDKYGEALEYLKLAETLAVEYDFTLRMIGLSISGLHLYTQLSDYQKAYKYLQRSAELTSSQGPDSSWVMPEFHERSAYFYYEMGDFDKALSSAAEGLRECREYHETEKMYCTLLMFLAASQRDRQIEWGQLEQLLQTLRGSKYVRMFRYFLHHCAELLLDLGKPAEAGTLLAESAGLSVRASSTRLEAELLWLEGRYESGPLGMAKLEQAIAGCKEAYAESIAWKARMALGVIYESLGELEQARASYVLGLDELYQLTEKVPEPLRPSFLQAHGRYWPRERLLRIAGRMKEGDDGAERSPQQLPVSSGTMGERDYFAGLKEAVWAESREDAAERTRRDMAAIGWLLSSQSDRYERNLRAIIETACELTQADGGCFLIPNEDGASYKLVGAEAMPQEHMMEIAKEQQRGFYAATLFGEQLGYTGVRLPQGIRAVMCVPIYGQGRREHNMQWDRRENHAAAPRGYLYLQSHSVLHRFQQQSYTQVRQLAQMGLLSIENDKLQIVSSIDKLTGTYTRKYFETVQKNLVEASIRDGRNFAVLLSDIDRFKSVNDNYGHKRGDDILREVGRLFRESVREDDICCRYGGEEFIFLLPDTTADEALEVAQRIRANVEEAKLLGSAAPLTVSVGAASYPAQGMHWEELKERADQALYHAKESGRNRVSIWDQSMRTAVKRVDKLAGIVTGNLAVDQRNVLALLEFIQLLNEPLNLEETIYRMLGRIMDILEADMSLVVIGSGEEREQSERVYARSRDKDGWLERPKYNRALADQVRRTQTGVYLIDWELSYEHAASEEPVWHSVMLVPLLRSGQAQGVLYLSSPIRAKEYGYKDFNYFHKLGDLVAAALGSKPNK</sequence>
<dbReference type="SUPFAM" id="SSF55781">
    <property type="entry name" value="GAF domain-like"/>
    <property type="match status" value="2"/>
</dbReference>
<dbReference type="Gene3D" id="3.30.70.270">
    <property type="match status" value="1"/>
</dbReference>
<dbReference type="InterPro" id="IPR027417">
    <property type="entry name" value="P-loop_NTPase"/>
</dbReference>
<dbReference type="SUPFAM" id="SSF56112">
    <property type="entry name" value="Protein kinase-like (PK-like)"/>
    <property type="match status" value="1"/>
</dbReference>
<keyword evidence="2" id="KW-0802">TPR repeat</keyword>
<dbReference type="SMART" id="SM00028">
    <property type="entry name" value="TPR"/>
    <property type="match status" value="5"/>
</dbReference>
<dbReference type="InterPro" id="IPR019734">
    <property type="entry name" value="TPR_rpt"/>
</dbReference>
<gene>
    <name evidence="5" type="ORF">FHS18_005378</name>
</gene>
<dbReference type="GO" id="GO:0005524">
    <property type="term" value="F:ATP binding"/>
    <property type="evidence" value="ECO:0007669"/>
    <property type="project" value="InterPro"/>
</dbReference>
<dbReference type="Gene3D" id="1.25.40.10">
    <property type="entry name" value="Tetratricopeptide repeat domain"/>
    <property type="match status" value="3"/>
</dbReference>
<dbReference type="InterPro" id="IPR029787">
    <property type="entry name" value="Nucleotide_cyclase"/>
</dbReference>
<organism evidence="5 6">
    <name type="scientific">Paenibacillus phyllosphaerae</name>
    <dbReference type="NCBI Taxonomy" id="274593"/>
    <lineage>
        <taxon>Bacteria</taxon>
        <taxon>Bacillati</taxon>
        <taxon>Bacillota</taxon>
        <taxon>Bacilli</taxon>
        <taxon>Bacillales</taxon>
        <taxon>Paenibacillaceae</taxon>
        <taxon>Paenibacillus</taxon>
    </lineage>
</organism>
<dbReference type="InterPro" id="IPR050469">
    <property type="entry name" value="Diguanylate_Cyclase"/>
</dbReference>
<dbReference type="GO" id="GO:0004672">
    <property type="term" value="F:protein kinase activity"/>
    <property type="evidence" value="ECO:0007669"/>
    <property type="project" value="InterPro"/>
</dbReference>
<protein>
    <submittedName>
        <fullName evidence="5">Diguanylate cyclase (GGDEF)-like protein</fullName>
    </submittedName>
</protein>
<dbReference type="InterPro" id="IPR043128">
    <property type="entry name" value="Rev_trsase/Diguanyl_cyclase"/>
</dbReference>
<dbReference type="Pfam" id="PF07721">
    <property type="entry name" value="TPR_4"/>
    <property type="match status" value="1"/>
</dbReference>
<dbReference type="EMBL" id="JACHXK010000017">
    <property type="protein sequence ID" value="MBB3113275.1"/>
    <property type="molecule type" value="Genomic_DNA"/>
</dbReference>
<dbReference type="GO" id="GO:1902201">
    <property type="term" value="P:negative regulation of bacterial-type flagellum-dependent cell motility"/>
    <property type="evidence" value="ECO:0007669"/>
    <property type="project" value="TreeGrafter"/>
</dbReference>
<dbReference type="GO" id="GO:0052621">
    <property type="term" value="F:diguanylate cyclase activity"/>
    <property type="evidence" value="ECO:0007669"/>
    <property type="project" value="TreeGrafter"/>
</dbReference>
<dbReference type="SMART" id="SM00267">
    <property type="entry name" value="GGDEF"/>
    <property type="match status" value="1"/>
</dbReference>
<dbReference type="PANTHER" id="PTHR45138:SF9">
    <property type="entry name" value="DIGUANYLATE CYCLASE DGCM-RELATED"/>
    <property type="match status" value="1"/>
</dbReference>
<feature type="domain" description="Protein kinase" evidence="3">
    <location>
        <begin position="8"/>
        <end position="278"/>
    </location>
</feature>
<evidence type="ECO:0000259" key="4">
    <source>
        <dbReference type="PROSITE" id="PS50887"/>
    </source>
</evidence>
<dbReference type="InterPro" id="IPR011009">
    <property type="entry name" value="Kinase-like_dom_sf"/>
</dbReference>
<dbReference type="RefSeq" id="WP_183603360.1">
    <property type="nucleotide sequence ID" value="NZ_JACHXK010000017.1"/>
</dbReference>
<dbReference type="PROSITE" id="PS50887">
    <property type="entry name" value="GGDEF"/>
    <property type="match status" value="1"/>
</dbReference>
<dbReference type="NCBIfam" id="TIGR00254">
    <property type="entry name" value="GGDEF"/>
    <property type="match status" value="1"/>
</dbReference>
<comment type="subcellular location">
    <subcellularLocation>
        <location evidence="1">Membrane</location>
        <topology evidence="1">Single-pass membrane protein</topology>
    </subcellularLocation>
</comment>
<evidence type="ECO:0000259" key="3">
    <source>
        <dbReference type="PROSITE" id="PS50011"/>
    </source>
</evidence>
<feature type="domain" description="GGDEF" evidence="4">
    <location>
        <begin position="1488"/>
        <end position="1619"/>
    </location>
</feature>
<evidence type="ECO:0000313" key="5">
    <source>
        <dbReference type="EMBL" id="MBB3113275.1"/>
    </source>
</evidence>
<evidence type="ECO:0000256" key="2">
    <source>
        <dbReference type="PROSITE-ProRule" id="PRU00339"/>
    </source>
</evidence>
<dbReference type="InterPro" id="IPR000719">
    <property type="entry name" value="Prot_kinase_dom"/>
</dbReference>
<dbReference type="GO" id="GO:0005886">
    <property type="term" value="C:plasma membrane"/>
    <property type="evidence" value="ECO:0007669"/>
    <property type="project" value="TreeGrafter"/>
</dbReference>
<dbReference type="Gene3D" id="1.10.510.10">
    <property type="entry name" value="Transferase(Phosphotransferase) domain 1"/>
    <property type="match status" value="1"/>
</dbReference>
<evidence type="ECO:0000256" key="1">
    <source>
        <dbReference type="ARBA" id="ARBA00004167"/>
    </source>
</evidence>
<dbReference type="Proteomes" id="UP000570361">
    <property type="component" value="Unassembled WGS sequence"/>
</dbReference>
<dbReference type="PROSITE" id="PS50005">
    <property type="entry name" value="TPR"/>
    <property type="match status" value="1"/>
</dbReference>
<dbReference type="GO" id="GO:0042802">
    <property type="term" value="F:identical protein binding"/>
    <property type="evidence" value="ECO:0007669"/>
    <property type="project" value="InterPro"/>
</dbReference>
<dbReference type="PROSITE" id="PS50011">
    <property type="entry name" value="PROTEIN_KINASE_DOM"/>
    <property type="match status" value="1"/>
</dbReference>
<evidence type="ECO:0000313" key="6">
    <source>
        <dbReference type="Proteomes" id="UP000570361"/>
    </source>
</evidence>
<dbReference type="SUPFAM" id="SSF48452">
    <property type="entry name" value="TPR-like"/>
    <property type="match status" value="2"/>
</dbReference>
<dbReference type="Gene3D" id="3.30.450.40">
    <property type="match status" value="2"/>
</dbReference>
<comment type="caution">
    <text evidence="5">The sequence shown here is derived from an EMBL/GenBank/DDBJ whole genome shotgun (WGS) entry which is preliminary data.</text>
</comment>
<dbReference type="Pfam" id="PF00990">
    <property type="entry name" value="GGDEF"/>
    <property type="match status" value="1"/>
</dbReference>
<dbReference type="SUPFAM" id="SSF52540">
    <property type="entry name" value="P-loop containing nucleoside triphosphate hydrolases"/>
    <property type="match status" value="1"/>
</dbReference>
<dbReference type="Pfam" id="PF13424">
    <property type="entry name" value="TPR_12"/>
    <property type="match status" value="1"/>
</dbReference>
<dbReference type="Pfam" id="PF13191">
    <property type="entry name" value="AAA_16"/>
    <property type="match status" value="1"/>
</dbReference>
<dbReference type="GO" id="GO:0043709">
    <property type="term" value="P:cell adhesion involved in single-species biofilm formation"/>
    <property type="evidence" value="ECO:0007669"/>
    <property type="project" value="TreeGrafter"/>
</dbReference>
<dbReference type="InterPro" id="IPR011717">
    <property type="entry name" value="TPR-4"/>
</dbReference>
<keyword evidence="6" id="KW-1185">Reference proteome</keyword>
<dbReference type="PANTHER" id="PTHR45138">
    <property type="entry name" value="REGULATORY COMPONENTS OF SENSORY TRANSDUCTION SYSTEM"/>
    <property type="match status" value="1"/>
</dbReference>
<dbReference type="SUPFAM" id="SSF55073">
    <property type="entry name" value="Nucleotide cyclase"/>
    <property type="match status" value="1"/>
</dbReference>
<name>A0A7W5FQA5_9BACL</name>
<dbReference type="FunFam" id="3.30.70.270:FF:000001">
    <property type="entry name" value="Diguanylate cyclase domain protein"/>
    <property type="match status" value="1"/>
</dbReference>
<accession>A0A7W5FQA5</accession>
<feature type="repeat" description="TPR" evidence="2">
    <location>
        <begin position="744"/>
        <end position="777"/>
    </location>
</feature>
<dbReference type="CDD" id="cd01949">
    <property type="entry name" value="GGDEF"/>
    <property type="match status" value="1"/>
</dbReference>